<dbReference type="Gene3D" id="3.40.1440.10">
    <property type="entry name" value="GIY-YIG endonuclease"/>
    <property type="match status" value="1"/>
</dbReference>
<evidence type="ECO:0000313" key="4">
    <source>
        <dbReference type="EMBL" id="RCW90651.1"/>
    </source>
</evidence>
<dbReference type="Pfam" id="PF01541">
    <property type="entry name" value="GIY-YIG"/>
    <property type="match status" value="1"/>
</dbReference>
<protein>
    <submittedName>
        <fullName evidence="4">DNA polymerase-3 subunit epsilon</fullName>
    </submittedName>
</protein>
<dbReference type="CDD" id="cd06127">
    <property type="entry name" value="DEDDh"/>
    <property type="match status" value="1"/>
</dbReference>
<dbReference type="SMART" id="SM00479">
    <property type="entry name" value="EXOIII"/>
    <property type="match status" value="1"/>
</dbReference>
<dbReference type="PANTHER" id="PTHR30231">
    <property type="entry name" value="DNA POLYMERASE III SUBUNIT EPSILON"/>
    <property type="match status" value="1"/>
</dbReference>
<dbReference type="Proteomes" id="UP000253436">
    <property type="component" value="Unassembled WGS sequence"/>
</dbReference>
<gene>
    <name evidence="4" type="ORF">DFQ08_10450</name>
</gene>
<accession>A0A368ZC79</accession>
<dbReference type="OrthoDB" id="9803913at2"/>
<feature type="domain" description="GIY-YIG" evidence="3">
    <location>
        <begin position="195"/>
        <end position="271"/>
    </location>
</feature>
<dbReference type="SUPFAM" id="SSF53098">
    <property type="entry name" value="Ribonuclease H-like"/>
    <property type="match status" value="1"/>
</dbReference>
<dbReference type="Gene3D" id="3.30.420.10">
    <property type="entry name" value="Ribonuclease H-like superfamily/Ribonuclease H"/>
    <property type="match status" value="1"/>
</dbReference>
<dbReference type="GO" id="GO:0003677">
    <property type="term" value="F:DNA binding"/>
    <property type="evidence" value="ECO:0007669"/>
    <property type="project" value="InterPro"/>
</dbReference>
<dbReference type="InterPro" id="IPR013520">
    <property type="entry name" value="Ribonucl_H"/>
</dbReference>
<organism evidence="4 5">
    <name type="scientific">Winogradskyella arenosi</name>
    <dbReference type="NCBI Taxonomy" id="533325"/>
    <lineage>
        <taxon>Bacteria</taxon>
        <taxon>Pseudomonadati</taxon>
        <taxon>Bacteroidota</taxon>
        <taxon>Flavobacteriia</taxon>
        <taxon>Flavobacteriales</taxon>
        <taxon>Flavobacteriaceae</taxon>
        <taxon>Winogradskyella</taxon>
    </lineage>
</organism>
<dbReference type="PANTHER" id="PTHR30231:SF41">
    <property type="entry name" value="DNA POLYMERASE III SUBUNIT EPSILON"/>
    <property type="match status" value="1"/>
</dbReference>
<dbReference type="GO" id="GO:0006289">
    <property type="term" value="P:nucleotide-excision repair"/>
    <property type="evidence" value="ECO:0007669"/>
    <property type="project" value="InterPro"/>
</dbReference>
<sequence>MLYTIIDVETTGKSQRITEISIFKYDGDTVVDEFTSLVNPIAYIPQHITALTGIDNHLVADAPLFEDIAQDILDITEGTIFVAHNVNFDYNIISSEFKRLDLPFQRKKLCTVRLSRRLLPGHRSYSLGKLCQALDINLVDRHRARGDAEATVILFEMLLAQPEATTVFTEFLNKNSREATLPPNLPKATFEALPTTAGIYYFKNKKGKVIYVGKAINIKKRVLSHFYSKTKKSLDMVRETGDIDFETSGSELVALLMEDAAIKHYYPIHNKVAKRALQAYSIVSYQDRKGIIHLASNKGNLVPNPMITFYSLREIRAFLEKLCAKYNLCPKYCHLQEAVTECSHYSITDCRGICRDEESVETYNNRVLEAIYDISNQKRDLVIKEKGRTKEEDAFVLIENGTYLGYGFIEKEVQIQHPEELHDFLIPQKNNRDIQKILRPYLLEL</sequence>
<comment type="caution">
    <text evidence="4">The sequence shown here is derived from an EMBL/GenBank/DDBJ whole genome shotgun (WGS) entry which is preliminary data.</text>
</comment>
<dbReference type="SUPFAM" id="SSF82771">
    <property type="entry name" value="GIY-YIG endonuclease"/>
    <property type="match status" value="1"/>
</dbReference>
<evidence type="ECO:0000256" key="2">
    <source>
        <dbReference type="ARBA" id="ARBA00026073"/>
    </source>
</evidence>
<comment type="subunit">
    <text evidence="2">DNA polymerase III contains a core (composed of alpha, epsilon and theta chains) that associates with a tau subunit. This core dimerizes to form the POLIII' complex. PolIII' associates with the gamma complex (composed of gamma, delta, delta', psi and chi chains) and with the beta chain to form the complete DNA polymerase III complex.</text>
</comment>
<name>A0A368ZC79_9FLAO</name>
<dbReference type="CDD" id="cd10434">
    <property type="entry name" value="GIY-YIG_UvrC_Cho"/>
    <property type="match status" value="1"/>
</dbReference>
<dbReference type="NCBIfam" id="TIGR00573">
    <property type="entry name" value="dnaq"/>
    <property type="match status" value="1"/>
</dbReference>
<dbReference type="InterPro" id="IPR006054">
    <property type="entry name" value="DnaQ"/>
</dbReference>
<dbReference type="InterPro" id="IPR012337">
    <property type="entry name" value="RNaseH-like_sf"/>
</dbReference>
<dbReference type="SMART" id="SM00465">
    <property type="entry name" value="GIYc"/>
    <property type="match status" value="1"/>
</dbReference>
<dbReference type="GO" id="GO:0008408">
    <property type="term" value="F:3'-5' exonuclease activity"/>
    <property type="evidence" value="ECO:0007669"/>
    <property type="project" value="TreeGrafter"/>
</dbReference>
<dbReference type="EMBL" id="QPJO01000004">
    <property type="protein sequence ID" value="RCW90651.1"/>
    <property type="molecule type" value="Genomic_DNA"/>
</dbReference>
<dbReference type="AlphaFoldDB" id="A0A368ZC79"/>
<keyword evidence="5" id="KW-1185">Reference proteome</keyword>
<evidence type="ECO:0000259" key="3">
    <source>
        <dbReference type="PROSITE" id="PS50164"/>
    </source>
</evidence>
<dbReference type="GO" id="GO:0005829">
    <property type="term" value="C:cytosol"/>
    <property type="evidence" value="ECO:0007669"/>
    <property type="project" value="TreeGrafter"/>
</dbReference>
<evidence type="ECO:0000256" key="1">
    <source>
        <dbReference type="ARBA" id="ARBA00025483"/>
    </source>
</evidence>
<dbReference type="FunFam" id="3.30.420.10:FF:000045">
    <property type="entry name" value="3'-5' exonuclease DinG"/>
    <property type="match status" value="1"/>
</dbReference>
<dbReference type="InterPro" id="IPR036397">
    <property type="entry name" value="RNaseH_sf"/>
</dbReference>
<dbReference type="PROSITE" id="PS50164">
    <property type="entry name" value="GIY_YIG"/>
    <property type="match status" value="1"/>
</dbReference>
<dbReference type="InterPro" id="IPR000305">
    <property type="entry name" value="GIY-YIG_endonuc"/>
</dbReference>
<dbReference type="GO" id="GO:0003887">
    <property type="term" value="F:DNA-directed DNA polymerase activity"/>
    <property type="evidence" value="ECO:0007669"/>
    <property type="project" value="InterPro"/>
</dbReference>
<dbReference type="Pfam" id="PF00929">
    <property type="entry name" value="RNase_T"/>
    <property type="match status" value="1"/>
</dbReference>
<proteinExistence type="predicted"/>
<comment type="function">
    <text evidence="1">DNA polymerase III is a complex, multichain enzyme responsible for most of the replicative synthesis in bacteria. The epsilon subunit contain the editing function and is a proofreading 3'-5' exonuclease.</text>
</comment>
<dbReference type="InterPro" id="IPR035901">
    <property type="entry name" value="GIY-YIG_endonuc_sf"/>
</dbReference>
<dbReference type="GO" id="GO:0045004">
    <property type="term" value="P:DNA replication proofreading"/>
    <property type="evidence" value="ECO:0007669"/>
    <property type="project" value="TreeGrafter"/>
</dbReference>
<reference evidence="4 5" key="1">
    <citation type="submission" date="2018-07" db="EMBL/GenBank/DDBJ databases">
        <title>Genomic Encyclopedia of Type Strains, Phase III (KMG-III): the genomes of soil and plant-associated and newly described type strains.</title>
        <authorList>
            <person name="Whitman W."/>
        </authorList>
    </citation>
    <scope>NUCLEOTIDE SEQUENCE [LARGE SCALE GENOMIC DNA]</scope>
    <source>
        <strain evidence="4 5">CECT 7958</strain>
    </source>
</reference>
<evidence type="ECO:0000313" key="5">
    <source>
        <dbReference type="Proteomes" id="UP000253436"/>
    </source>
</evidence>
<dbReference type="InterPro" id="IPR047296">
    <property type="entry name" value="GIY-YIG_UvrC_Cho"/>
</dbReference>